<proteinExistence type="inferred from homology"/>
<dbReference type="PROSITE" id="PS00501">
    <property type="entry name" value="SPASE_I_1"/>
    <property type="match status" value="1"/>
</dbReference>
<keyword evidence="6 7" id="KW-0378">Hydrolase</keyword>
<dbReference type="Proteomes" id="UP001212821">
    <property type="component" value="Chromosome"/>
</dbReference>
<feature type="domain" description="Peptidase S26" evidence="9">
    <location>
        <begin position="92"/>
        <end position="283"/>
    </location>
</feature>
<comment type="subcellular location">
    <subcellularLocation>
        <location evidence="2">Cell membrane</location>
        <topology evidence="2">Single-pass type II membrane protein</topology>
    </subcellularLocation>
    <subcellularLocation>
        <location evidence="7">Membrane</location>
        <topology evidence="7">Single-pass type II membrane protein</topology>
    </subcellularLocation>
</comment>
<dbReference type="PANTHER" id="PTHR43390">
    <property type="entry name" value="SIGNAL PEPTIDASE I"/>
    <property type="match status" value="1"/>
</dbReference>
<keyword evidence="5 7" id="KW-0645">Protease</keyword>
<dbReference type="InterPro" id="IPR019533">
    <property type="entry name" value="Peptidase_S26"/>
</dbReference>
<reference evidence="11" key="1">
    <citation type="submission" date="2022-12" db="EMBL/GenBank/DDBJ databases">
        <authorList>
            <person name="Mo P."/>
        </authorList>
    </citation>
    <scope>NUCLEOTIDE SEQUENCE [LARGE SCALE GENOMIC DNA]</scope>
    <source>
        <strain evidence="11">HUAS 3-15</strain>
    </source>
</reference>
<keyword evidence="7" id="KW-0812">Transmembrane</keyword>
<dbReference type="EC" id="3.4.21.89" evidence="4 7"/>
<dbReference type="EMBL" id="CP115450">
    <property type="protein sequence ID" value="WBP86809.1"/>
    <property type="molecule type" value="Genomic_DNA"/>
</dbReference>
<evidence type="ECO:0000256" key="7">
    <source>
        <dbReference type="RuleBase" id="RU362042"/>
    </source>
</evidence>
<evidence type="ECO:0000259" key="9">
    <source>
        <dbReference type="Pfam" id="PF10502"/>
    </source>
</evidence>
<evidence type="ECO:0000313" key="10">
    <source>
        <dbReference type="EMBL" id="WBP86809.1"/>
    </source>
</evidence>
<feature type="compositionally biased region" description="Acidic residues" evidence="8">
    <location>
        <begin position="75"/>
        <end position="84"/>
    </location>
</feature>
<feature type="compositionally biased region" description="Basic and acidic residues" evidence="8">
    <location>
        <begin position="1"/>
        <end position="12"/>
    </location>
</feature>
<evidence type="ECO:0000256" key="5">
    <source>
        <dbReference type="ARBA" id="ARBA00022670"/>
    </source>
</evidence>
<keyword evidence="7" id="KW-0472">Membrane</keyword>
<name>A0ABY7Q2D6_9ACTN</name>
<evidence type="ECO:0000256" key="2">
    <source>
        <dbReference type="ARBA" id="ARBA00004401"/>
    </source>
</evidence>
<dbReference type="RefSeq" id="WP_270143756.1">
    <property type="nucleotide sequence ID" value="NZ_CP115450.1"/>
</dbReference>
<feature type="transmembrane region" description="Helical" evidence="7">
    <location>
        <begin position="93"/>
        <end position="112"/>
    </location>
</feature>
<accession>A0ABY7Q2D6</accession>
<sequence>MNTHEPPADRDGSPAPSGADSLSRSAVVSGPEPSLDRDQGREQDQDRDRERTAEQAEGRAGAADEGRDQDRDQSEDQSESEDEEPGRSRSRDLLLLVGICLAALLLVNAFVARPFTVPSGSMESTLQPGDRLIANQLAYAFGGHPQRGDVVVFDGTGSFLPEPAAPPGFWDSLRSVGRDLGLVPAGDTVYVKRVVGVAGDRVRSTGPGAPLAVNGVPVDETSYLDPGDQPSEVAFDIVVPPGELFVLGDHRSASRDSRDHLGEPGGGFVPEDKVIGRADWVVYPFSRLTSLDRPSAFTAVTGTGGHGDQR</sequence>
<dbReference type="InterPro" id="IPR019758">
    <property type="entry name" value="Pept_S26A_signal_pept_1_CS"/>
</dbReference>
<evidence type="ECO:0000256" key="6">
    <source>
        <dbReference type="ARBA" id="ARBA00022801"/>
    </source>
</evidence>
<dbReference type="PRINTS" id="PR00727">
    <property type="entry name" value="LEADERPTASE"/>
</dbReference>
<dbReference type="SUPFAM" id="SSF51306">
    <property type="entry name" value="LexA/Signal peptidase"/>
    <property type="match status" value="1"/>
</dbReference>
<evidence type="ECO:0000256" key="4">
    <source>
        <dbReference type="ARBA" id="ARBA00013208"/>
    </source>
</evidence>
<dbReference type="GO" id="GO:0009003">
    <property type="term" value="F:signal peptidase activity"/>
    <property type="evidence" value="ECO:0007669"/>
    <property type="project" value="UniProtKB-EC"/>
</dbReference>
<dbReference type="InterPro" id="IPR036286">
    <property type="entry name" value="LexA/Signal_pep-like_sf"/>
</dbReference>
<evidence type="ECO:0000256" key="1">
    <source>
        <dbReference type="ARBA" id="ARBA00000677"/>
    </source>
</evidence>
<keyword evidence="7" id="KW-1133">Transmembrane helix</keyword>
<dbReference type="Gene3D" id="2.10.109.10">
    <property type="entry name" value="Umud Fragment, subunit A"/>
    <property type="match status" value="1"/>
</dbReference>
<dbReference type="NCBIfam" id="TIGR02227">
    <property type="entry name" value="sigpep_I_bact"/>
    <property type="match status" value="1"/>
</dbReference>
<keyword evidence="11" id="KW-1185">Reference proteome</keyword>
<dbReference type="PANTHER" id="PTHR43390:SF1">
    <property type="entry name" value="CHLOROPLAST PROCESSING PEPTIDASE"/>
    <property type="match status" value="1"/>
</dbReference>
<dbReference type="PROSITE" id="PS00761">
    <property type="entry name" value="SPASE_I_3"/>
    <property type="match status" value="1"/>
</dbReference>
<dbReference type="InterPro" id="IPR019756">
    <property type="entry name" value="Pept_S26A_signal_pept_1_Ser-AS"/>
</dbReference>
<feature type="compositionally biased region" description="Basic and acidic residues" evidence="8">
    <location>
        <begin position="34"/>
        <end position="74"/>
    </location>
</feature>
<feature type="region of interest" description="Disordered" evidence="8">
    <location>
        <begin position="1"/>
        <end position="89"/>
    </location>
</feature>
<dbReference type="Pfam" id="PF10502">
    <property type="entry name" value="Peptidase_S26"/>
    <property type="match status" value="1"/>
</dbReference>
<comment type="catalytic activity">
    <reaction evidence="1 7">
        <text>Cleavage of hydrophobic, N-terminal signal or leader sequences from secreted and periplasmic proteins.</text>
        <dbReference type="EC" id="3.4.21.89"/>
    </reaction>
</comment>
<dbReference type="InterPro" id="IPR000223">
    <property type="entry name" value="Pept_S26A_signal_pept_1"/>
</dbReference>
<gene>
    <name evidence="10" type="primary">lepB</name>
    <name evidence="10" type="ORF">O1G21_13840</name>
</gene>
<evidence type="ECO:0000256" key="8">
    <source>
        <dbReference type="SAM" id="MobiDB-lite"/>
    </source>
</evidence>
<organism evidence="10 11">
    <name type="scientific">Kitasatospora cathayae</name>
    <dbReference type="NCBI Taxonomy" id="3004092"/>
    <lineage>
        <taxon>Bacteria</taxon>
        <taxon>Bacillati</taxon>
        <taxon>Actinomycetota</taxon>
        <taxon>Actinomycetes</taxon>
        <taxon>Kitasatosporales</taxon>
        <taxon>Streptomycetaceae</taxon>
        <taxon>Kitasatospora</taxon>
    </lineage>
</organism>
<evidence type="ECO:0000313" key="11">
    <source>
        <dbReference type="Proteomes" id="UP001212821"/>
    </source>
</evidence>
<evidence type="ECO:0000256" key="3">
    <source>
        <dbReference type="ARBA" id="ARBA00009370"/>
    </source>
</evidence>
<protein>
    <recommendedName>
        <fullName evidence="4 7">Signal peptidase I</fullName>
        <ecNumber evidence="4 7">3.4.21.89</ecNumber>
    </recommendedName>
</protein>
<comment type="similarity">
    <text evidence="3 7">Belongs to the peptidase S26 family.</text>
</comment>
<dbReference type="CDD" id="cd06530">
    <property type="entry name" value="S26_SPase_I"/>
    <property type="match status" value="1"/>
</dbReference>